<reference evidence="1 2" key="1">
    <citation type="submission" date="2016-01" db="EMBL/GenBank/DDBJ databases">
        <authorList>
            <person name="Oliw E.H."/>
        </authorList>
    </citation>
    <scope>NUCLEOTIDE SEQUENCE [LARGE SCALE GENOMIC DNA]</scope>
    <source>
        <strain evidence="1">LMG 27134</strain>
    </source>
</reference>
<protein>
    <submittedName>
        <fullName evidence="1">Uncharacterized protein</fullName>
    </submittedName>
</protein>
<dbReference type="AlphaFoldDB" id="A0A158G2V9"/>
<evidence type="ECO:0000313" key="2">
    <source>
        <dbReference type="Proteomes" id="UP000054683"/>
    </source>
</evidence>
<name>A0A158G2V9_9BURK</name>
<dbReference type="InterPro" id="IPR009561">
    <property type="entry name" value="DUF1177"/>
</dbReference>
<dbReference type="RefSeq" id="WP_062084664.1">
    <property type="nucleotide sequence ID" value="NZ_FCOK02000009.1"/>
</dbReference>
<gene>
    <name evidence="1" type="ORF">AWB69_01985</name>
</gene>
<dbReference type="Proteomes" id="UP000054683">
    <property type="component" value="Unassembled WGS sequence"/>
</dbReference>
<proteinExistence type="predicted"/>
<dbReference type="Pfam" id="PF06675">
    <property type="entry name" value="DUF1177"/>
    <property type="match status" value="1"/>
</dbReference>
<accession>A0A158G2V9</accession>
<dbReference type="EMBL" id="FCOK02000009">
    <property type="protein sequence ID" value="SAL26362.1"/>
    <property type="molecule type" value="Genomic_DNA"/>
</dbReference>
<organism evidence="1 2">
    <name type="scientific">Caballeronia udeis</name>
    <dbReference type="NCBI Taxonomy" id="1232866"/>
    <lineage>
        <taxon>Bacteria</taxon>
        <taxon>Pseudomonadati</taxon>
        <taxon>Pseudomonadota</taxon>
        <taxon>Betaproteobacteria</taxon>
        <taxon>Burkholderiales</taxon>
        <taxon>Burkholderiaceae</taxon>
        <taxon>Caballeronia</taxon>
    </lineage>
</organism>
<sequence>MQPHIATEAPVVGVTVTAQSVVGGSDSSANHETDIAEVVRFCVEVAKRFTVASTDNPCEFYNAAEWSTIRGMYPDCGCFRRRVSAVQMASRCCVVPM</sequence>
<evidence type="ECO:0000313" key="1">
    <source>
        <dbReference type="EMBL" id="SAL26362.1"/>
    </source>
</evidence>